<dbReference type="HOGENOM" id="CLU_479615_0_0_7"/>
<dbReference type="EMBL" id="AE017285">
    <property type="protein sequence ID" value="AAS95591.1"/>
    <property type="molecule type" value="Genomic_DNA"/>
</dbReference>
<dbReference type="SUPFAM" id="SSF88633">
    <property type="entry name" value="Positive stranded ssRNA viruses"/>
    <property type="match status" value="1"/>
</dbReference>
<gene>
    <name evidence="1" type="ordered locus">DVU_1111</name>
</gene>
<name>Q72D20_NITV2</name>
<organism evidence="1 2">
    <name type="scientific">Nitratidesulfovibrio vulgaris (strain ATCC 29579 / DSM 644 / CCUG 34227 / NCIMB 8303 / VKM B-1760 / Hildenborough)</name>
    <name type="common">Desulfovibrio vulgaris</name>
    <dbReference type="NCBI Taxonomy" id="882"/>
    <lineage>
        <taxon>Bacteria</taxon>
        <taxon>Pseudomonadati</taxon>
        <taxon>Thermodesulfobacteriota</taxon>
        <taxon>Desulfovibrionia</taxon>
        <taxon>Desulfovibrionales</taxon>
        <taxon>Desulfovibrionaceae</taxon>
        <taxon>Nitratidesulfovibrio</taxon>
    </lineage>
</organism>
<dbReference type="KEGG" id="dvu:DVU_1111"/>
<dbReference type="RefSeq" id="WP_010938410.1">
    <property type="nucleotide sequence ID" value="NC_002937.3"/>
</dbReference>
<dbReference type="PaxDb" id="882-DVU_1111"/>
<dbReference type="eggNOG" id="ENOG502Z7IH">
    <property type="taxonomic scope" value="Bacteria"/>
</dbReference>
<dbReference type="Pfam" id="PF10758">
    <property type="entry name" value="DUF2586"/>
    <property type="match status" value="1"/>
</dbReference>
<proteinExistence type="predicted"/>
<dbReference type="EnsemblBacteria" id="AAS95591">
    <property type="protein sequence ID" value="AAS95591"/>
    <property type="gene ID" value="DVU_1111"/>
</dbReference>
<evidence type="ECO:0008006" key="3">
    <source>
        <dbReference type="Google" id="ProtNLM"/>
    </source>
</evidence>
<dbReference type="STRING" id="882.DVU_1111"/>
<dbReference type="AlphaFoldDB" id="Q72D20"/>
<evidence type="ECO:0000313" key="1">
    <source>
        <dbReference type="EMBL" id="AAS95591.1"/>
    </source>
</evidence>
<keyword evidence="2" id="KW-1185">Reference proteome</keyword>
<dbReference type="PATRIC" id="fig|882.5.peg.1048"/>
<dbReference type="OrthoDB" id="5422934at2"/>
<accession>Q72D20</accession>
<protein>
    <recommendedName>
        <fullName evidence="3">DUF2586 family protein</fullName>
    </recommendedName>
</protein>
<reference evidence="1 2" key="1">
    <citation type="journal article" date="2004" name="Nat. Biotechnol.">
        <title>The genome sequence of the anaerobic, sulfate-reducing bacterium Desulfovibrio vulgaris Hildenborough.</title>
        <authorList>
            <person name="Heidelberg J.F."/>
            <person name="Seshadri R."/>
            <person name="Haveman S.A."/>
            <person name="Hemme C.L."/>
            <person name="Paulsen I.T."/>
            <person name="Kolonay J.F."/>
            <person name="Eisen J.A."/>
            <person name="Ward N."/>
            <person name="Methe B."/>
            <person name="Brinkac L.M."/>
            <person name="Daugherty S.C."/>
            <person name="Deboy R.T."/>
            <person name="Dodson R.J."/>
            <person name="Durkin A.S."/>
            <person name="Madupu R."/>
            <person name="Nelson W.C."/>
            <person name="Sullivan S.A."/>
            <person name="Fouts D."/>
            <person name="Haft D.H."/>
            <person name="Selengut J."/>
            <person name="Peterson J.D."/>
            <person name="Davidsen T.M."/>
            <person name="Zafar N."/>
            <person name="Zhou L."/>
            <person name="Radune D."/>
            <person name="Dimitrov G."/>
            <person name="Hance M."/>
            <person name="Tran K."/>
            <person name="Khouri H."/>
            <person name="Gill J."/>
            <person name="Utterback T.R."/>
            <person name="Feldblyum T.V."/>
            <person name="Wall J.D."/>
            <person name="Voordouw G."/>
            <person name="Fraser C.M."/>
        </authorList>
    </citation>
    <scope>NUCLEOTIDE SEQUENCE [LARGE SCALE GENOMIC DNA]</scope>
    <source>
        <strain evidence="2">ATCC 29579 / DSM 644 / NCIMB 8303 / VKM B-1760 / Hildenborough</strain>
    </source>
</reference>
<sequence>MGDVLEYLVDGTSGLAPGGVDGAAMIVGVCSRGEPGKGYLLGKRSDLAGLLGVGPLVDALRDVFATGGQNPTVIAVPVAGQPAGYISPVRQSGPGAAVKVTGVPQANADIVLKVASDGTVGLASVQLSKDGGATFETQQASATQITVPGTGVTFTFPDAGELKTATTYACKARMDVGPVTRTGTGPAITLAGTPKVGGELVLEIMRGGARNEGTYRLSLDGGDTFTAVRTIPVDGTAPAGDTGITITFPAGDYVGGTSYAATLLAPVPSIVDVMATLQRPLELYDVEFVHIVGPSDSVDWAAAQAKADELWNLHRPTYFKLEVRLPYDGEDLNDWVAGLLVEREAFSGRFVQVCAQFGEVTDATGQRKTRNFGGLQAGRVLSIPVQRATGRVRDGAIAPGVLPAGWNEAVQGALEKAGYVTAKTYAGLRGAYWADSRTMAEVTSDFQYEEVLRVVFKAVRKLRIAALKSMYDELGDPLVPENAAGLQYLRTNLESALTTMTAAVPPEMAGYVVTIPPGQDYVNNGVAVEATLIGIPIIRQIKLFANYAYAGSAFDPRLKAA</sequence>
<dbReference type="Proteomes" id="UP000002194">
    <property type="component" value="Chromosome"/>
</dbReference>
<dbReference type="InterPro" id="IPR019694">
    <property type="entry name" value="Phage_HP1_Orf23"/>
</dbReference>
<evidence type="ECO:0000313" key="2">
    <source>
        <dbReference type="Proteomes" id="UP000002194"/>
    </source>
</evidence>